<dbReference type="SFLD" id="SFLDS00029">
    <property type="entry name" value="Radical_SAM"/>
    <property type="match status" value="1"/>
</dbReference>
<evidence type="ECO:0000256" key="5">
    <source>
        <dbReference type="ARBA" id="ARBA00023014"/>
    </source>
</evidence>
<dbReference type="SUPFAM" id="SSF102114">
    <property type="entry name" value="Radical SAM enzymes"/>
    <property type="match status" value="1"/>
</dbReference>
<dbReference type="AlphaFoldDB" id="A0A941F745"/>
<keyword evidence="2 6" id="KW-0949">S-adenosyl-L-methionine</keyword>
<evidence type="ECO:0000256" key="3">
    <source>
        <dbReference type="ARBA" id="ARBA00022723"/>
    </source>
</evidence>
<comment type="caution">
    <text evidence="8">The sequence shown here is derived from an EMBL/GenBank/DDBJ whole genome shotgun (WGS) entry which is preliminary data.</text>
</comment>
<dbReference type="GO" id="GO:0051539">
    <property type="term" value="F:4 iron, 4 sulfur cluster binding"/>
    <property type="evidence" value="ECO:0007669"/>
    <property type="project" value="UniProtKB-KW"/>
</dbReference>
<dbReference type="InterPro" id="IPR034457">
    <property type="entry name" value="Organic_radical-activating"/>
</dbReference>
<evidence type="ECO:0000313" key="8">
    <source>
        <dbReference type="EMBL" id="MBR8536884.1"/>
    </source>
</evidence>
<dbReference type="InterPro" id="IPR013785">
    <property type="entry name" value="Aldolase_TIM"/>
</dbReference>
<feature type="binding site" evidence="6">
    <location>
        <position position="88"/>
    </location>
    <ligand>
        <name>[4Fe-4S] cluster</name>
        <dbReference type="ChEBI" id="CHEBI:49883"/>
        <note>4Fe-4S-S-AdoMet</note>
    </ligand>
</feature>
<dbReference type="PANTHER" id="PTHR30352">
    <property type="entry name" value="PYRUVATE FORMATE-LYASE-ACTIVATING ENZYME"/>
    <property type="match status" value="1"/>
</dbReference>
<evidence type="ECO:0000313" key="9">
    <source>
        <dbReference type="Proteomes" id="UP000679220"/>
    </source>
</evidence>
<reference evidence="8" key="2">
    <citation type="submission" date="2021-04" db="EMBL/GenBank/DDBJ databases">
        <authorList>
            <person name="Zhang T."/>
            <person name="Zhang Y."/>
            <person name="Lu D."/>
            <person name="Zuo D."/>
            <person name="Du Z."/>
        </authorList>
    </citation>
    <scope>NUCLEOTIDE SEQUENCE</scope>
    <source>
        <strain evidence="8">JR1</strain>
    </source>
</reference>
<sequence length="334" mass="38202">MYEAMYYRQSAGTVICELCPHMCQLKEGEVGKCRVRVCQQQRLYTLAYANPCAIHVDPVEKKPLYHFLPGTKTFSIATAGCNLACLNCQNSSISQVSPDDVPAKQLLPEQVVESAQSYGCKSISYTYTDPTVYYEYMLETSKIAKREGLLNIMVSAGYINPRPLDELLKYIDGANIDLKCFDDELYQRLSGIRLKPVLNTLQAMKKAGIWLEITNLVIPQMTDDWQMISQMIDWLVDNDFQTVPIHFNRFVSAYKLEHLNATPKELLFKIAELAQEKGMQYVYVGNIGQNRYQNTYCPNCKEEVMRRSYYDTKMLLSDEGNCPNCHAVIPGIWH</sequence>
<dbReference type="Gene3D" id="3.20.20.70">
    <property type="entry name" value="Aldolase class I"/>
    <property type="match status" value="1"/>
</dbReference>
<dbReference type="NCBIfam" id="TIGR04337">
    <property type="entry name" value="AmmeMemoSam_rS"/>
    <property type="match status" value="1"/>
</dbReference>
<evidence type="ECO:0000259" key="7">
    <source>
        <dbReference type="PROSITE" id="PS51918"/>
    </source>
</evidence>
<comment type="cofactor">
    <cofactor evidence="6">
        <name>[4Fe-4S] cluster</name>
        <dbReference type="ChEBI" id="CHEBI:49883"/>
    </cofactor>
    <text evidence="6">Binds 1 [4Fe-4S] cluster. The cluster is coordinated with 3 cysteines and an exchangeable S-adenosyl-L-methionine.</text>
</comment>
<accession>A0A941F745</accession>
<feature type="domain" description="Radical SAM core" evidence="7">
    <location>
        <begin position="66"/>
        <end position="280"/>
    </location>
</feature>
<dbReference type="GO" id="GO:0003824">
    <property type="term" value="F:catalytic activity"/>
    <property type="evidence" value="ECO:0007669"/>
    <property type="project" value="InterPro"/>
</dbReference>
<dbReference type="RefSeq" id="WP_212191912.1">
    <property type="nucleotide sequence ID" value="NZ_JAGTAR010000024.1"/>
</dbReference>
<reference evidence="8" key="1">
    <citation type="journal article" date="2018" name="Int. J. Syst. Evol. Microbiol.">
        <title>Carboxylicivirga sediminis sp. nov., isolated from coastal sediment.</title>
        <authorList>
            <person name="Wang F.Q."/>
            <person name="Ren L.H."/>
            <person name="Zou R.J."/>
            <person name="Sun Y.Z."/>
            <person name="Liu X.J."/>
            <person name="Jiang F."/>
            <person name="Liu L.J."/>
        </authorList>
    </citation>
    <scope>NUCLEOTIDE SEQUENCE</scope>
    <source>
        <strain evidence="8">JR1</strain>
    </source>
</reference>
<dbReference type="InterPro" id="IPR007197">
    <property type="entry name" value="rSAM"/>
</dbReference>
<dbReference type="PIRSF" id="PIRSF004869">
    <property type="entry name" value="PflX_prd"/>
    <property type="match status" value="1"/>
</dbReference>
<dbReference type="PANTHER" id="PTHR30352:SF5">
    <property type="entry name" value="PYRUVATE FORMATE-LYASE 1-ACTIVATING ENZYME"/>
    <property type="match status" value="1"/>
</dbReference>
<dbReference type="GO" id="GO:0046872">
    <property type="term" value="F:metal ion binding"/>
    <property type="evidence" value="ECO:0007669"/>
    <property type="project" value="UniProtKB-KW"/>
</dbReference>
<feature type="binding site" evidence="6">
    <location>
        <position position="85"/>
    </location>
    <ligand>
        <name>[4Fe-4S] cluster</name>
        <dbReference type="ChEBI" id="CHEBI:49883"/>
        <note>4Fe-4S-S-AdoMet</note>
    </ligand>
</feature>
<organism evidence="8 9">
    <name type="scientific">Carboxylicivirga sediminis</name>
    <dbReference type="NCBI Taxonomy" id="2006564"/>
    <lineage>
        <taxon>Bacteria</taxon>
        <taxon>Pseudomonadati</taxon>
        <taxon>Bacteroidota</taxon>
        <taxon>Bacteroidia</taxon>
        <taxon>Marinilabiliales</taxon>
        <taxon>Marinilabiliaceae</taxon>
        <taxon>Carboxylicivirga</taxon>
    </lineage>
</organism>
<dbReference type="InterPro" id="IPR058240">
    <property type="entry name" value="rSAM_sf"/>
</dbReference>
<dbReference type="InterPro" id="IPR016431">
    <property type="entry name" value="Pyrv-formate_lyase-activ_prd"/>
</dbReference>
<evidence type="ECO:0000256" key="4">
    <source>
        <dbReference type="ARBA" id="ARBA00023004"/>
    </source>
</evidence>
<dbReference type="PROSITE" id="PS51918">
    <property type="entry name" value="RADICAL_SAM"/>
    <property type="match status" value="1"/>
</dbReference>
<keyword evidence="1" id="KW-0004">4Fe-4S</keyword>
<dbReference type="EMBL" id="JAGTAR010000024">
    <property type="protein sequence ID" value="MBR8536884.1"/>
    <property type="molecule type" value="Genomic_DNA"/>
</dbReference>
<feature type="binding site" evidence="6">
    <location>
        <position position="81"/>
    </location>
    <ligand>
        <name>[4Fe-4S] cluster</name>
        <dbReference type="ChEBI" id="CHEBI:49883"/>
        <note>4Fe-4S-S-AdoMet</note>
    </ligand>
</feature>
<name>A0A941F745_9BACT</name>
<protein>
    <submittedName>
        <fullName evidence="8">AmmeMemoRadiSam system radical SAM enzyme</fullName>
    </submittedName>
</protein>
<evidence type="ECO:0000256" key="6">
    <source>
        <dbReference type="PIRSR" id="PIRSR004869-50"/>
    </source>
</evidence>
<evidence type="ECO:0000256" key="2">
    <source>
        <dbReference type="ARBA" id="ARBA00022691"/>
    </source>
</evidence>
<keyword evidence="3 6" id="KW-0479">Metal-binding</keyword>
<dbReference type="Pfam" id="PF04055">
    <property type="entry name" value="Radical_SAM"/>
    <property type="match status" value="1"/>
</dbReference>
<dbReference type="SFLD" id="SFLDG01101">
    <property type="entry name" value="Uncharacterised_Radical_SAM_Su"/>
    <property type="match status" value="1"/>
</dbReference>
<keyword evidence="5 6" id="KW-0411">Iron-sulfur</keyword>
<dbReference type="Proteomes" id="UP000679220">
    <property type="component" value="Unassembled WGS sequence"/>
</dbReference>
<dbReference type="CDD" id="cd01335">
    <property type="entry name" value="Radical_SAM"/>
    <property type="match status" value="1"/>
</dbReference>
<evidence type="ECO:0000256" key="1">
    <source>
        <dbReference type="ARBA" id="ARBA00022485"/>
    </source>
</evidence>
<dbReference type="InterPro" id="IPR027596">
    <property type="entry name" value="AmmeMemoSam_rS"/>
</dbReference>
<keyword evidence="9" id="KW-1185">Reference proteome</keyword>
<gene>
    <name evidence="8" type="primary">amrS</name>
    <name evidence="8" type="ORF">KDU71_15030</name>
</gene>
<proteinExistence type="predicted"/>
<keyword evidence="4 6" id="KW-0408">Iron</keyword>